<keyword evidence="2" id="KW-1133">Transmembrane helix</keyword>
<dbReference type="EMBL" id="BAAAQD010000002">
    <property type="protein sequence ID" value="GAA1504887.1"/>
    <property type="molecule type" value="Genomic_DNA"/>
</dbReference>
<feature type="transmembrane region" description="Helical" evidence="2">
    <location>
        <begin position="190"/>
        <end position="214"/>
    </location>
</feature>
<feature type="transmembrane region" description="Helical" evidence="2">
    <location>
        <begin position="164"/>
        <end position="183"/>
    </location>
</feature>
<keyword evidence="2" id="KW-0472">Membrane</keyword>
<sequence>MAVNESPWSSPDASRPASPAPALPNNPQPVAPGLPGSPQPVAPGLPGGPKPVMPGLPGSSHPVPPPPHGAPSLTAGRPWPGASGPPVIGPPPRLSATRPLTPAASYGAWQGVLRPPPFVVSQGPLRPTYREPLPVRSPMVTAGAAAGAAWMLLFGLLATGARGYIWLTIIAGVLAWVASFILARFGDRGVAVGVAVSSGIAVAIAGIVVAYRLAGGDWVLW</sequence>
<dbReference type="Proteomes" id="UP001501470">
    <property type="component" value="Unassembled WGS sequence"/>
</dbReference>
<evidence type="ECO:0000256" key="2">
    <source>
        <dbReference type="SAM" id="Phobius"/>
    </source>
</evidence>
<protein>
    <submittedName>
        <fullName evidence="3">Uncharacterized protein</fullName>
    </submittedName>
</protein>
<accession>A0ABN1ZUC8</accession>
<reference evidence="3 4" key="1">
    <citation type="journal article" date="2019" name="Int. J. Syst. Evol. Microbiol.">
        <title>The Global Catalogue of Microorganisms (GCM) 10K type strain sequencing project: providing services to taxonomists for standard genome sequencing and annotation.</title>
        <authorList>
            <consortium name="The Broad Institute Genomics Platform"/>
            <consortium name="The Broad Institute Genome Sequencing Center for Infectious Disease"/>
            <person name="Wu L."/>
            <person name="Ma J."/>
        </authorList>
    </citation>
    <scope>NUCLEOTIDE SEQUENCE [LARGE SCALE GENOMIC DNA]</scope>
    <source>
        <strain evidence="3 4">JCM 15933</strain>
    </source>
</reference>
<feature type="transmembrane region" description="Helical" evidence="2">
    <location>
        <begin position="139"/>
        <end position="158"/>
    </location>
</feature>
<evidence type="ECO:0000313" key="3">
    <source>
        <dbReference type="EMBL" id="GAA1504887.1"/>
    </source>
</evidence>
<comment type="caution">
    <text evidence="3">The sequence shown here is derived from an EMBL/GenBank/DDBJ whole genome shotgun (WGS) entry which is preliminary data.</text>
</comment>
<feature type="region of interest" description="Disordered" evidence="1">
    <location>
        <begin position="1"/>
        <end position="96"/>
    </location>
</feature>
<feature type="compositionally biased region" description="Pro residues" evidence="1">
    <location>
        <begin position="18"/>
        <end position="54"/>
    </location>
</feature>
<proteinExistence type="predicted"/>
<gene>
    <name evidence="3" type="ORF">GCM10009827_017810</name>
</gene>
<evidence type="ECO:0000256" key="1">
    <source>
        <dbReference type="SAM" id="MobiDB-lite"/>
    </source>
</evidence>
<name>A0ABN1ZUC8_9ACTN</name>
<dbReference type="RefSeq" id="WP_344501302.1">
    <property type="nucleotide sequence ID" value="NZ_BAAAQD010000002.1"/>
</dbReference>
<evidence type="ECO:0000313" key="4">
    <source>
        <dbReference type="Proteomes" id="UP001501470"/>
    </source>
</evidence>
<keyword evidence="2" id="KW-0812">Transmembrane</keyword>
<feature type="compositionally biased region" description="Low complexity" evidence="1">
    <location>
        <begin position="1"/>
        <end position="17"/>
    </location>
</feature>
<keyword evidence="4" id="KW-1185">Reference proteome</keyword>
<organism evidence="3 4">
    <name type="scientific">Dactylosporangium maewongense</name>
    <dbReference type="NCBI Taxonomy" id="634393"/>
    <lineage>
        <taxon>Bacteria</taxon>
        <taxon>Bacillati</taxon>
        <taxon>Actinomycetota</taxon>
        <taxon>Actinomycetes</taxon>
        <taxon>Micromonosporales</taxon>
        <taxon>Micromonosporaceae</taxon>
        <taxon>Dactylosporangium</taxon>
    </lineage>
</organism>